<evidence type="ECO:0000313" key="2">
    <source>
        <dbReference type="EnsemblMetazoa" id="CapteP216408"/>
    </source>
</evidence>
<proteinExistence type="predicted"/>
<reference evidence="3" key="1">
    <citation type="submission" date="2012-12" db="EMBL/GenBank/DDBJ databases">
        <authorList>
            <person name="Hellsten U."/>
            <person name="Grimwood J."/>
            <person name="Chapman J.A."/>
            <person name="Shapiro H."/>
            <person name="Aerts A."/>
            <person name="Otillar R.P."/>
            <person name="Terry A.Y."/>
            <person name="Boore J.L."/>
            <person name="Simakov O."/>
            <person name="Marletaz F."/>
            <person name="Cho S.-J."/>
            <person name="Edsinger-Gonzales E."/>
            <person name="Havlak P."/>
            <person name="Kuo D.-H."/>
            <person name="Larsson T."/>
            <person name="Lv J."/>
            <person name="Arendt D."/>
            <person name="Savage R."/>
            <person name="Osoegawa K."/>
            <person name="de Jong P."/>
            <person name="Lindberg D.R."/>
            <person name="Seaver E.C."/>
            <person name="Weisblat D.A."/>
            <person name="Putnam N.H."/>
            <person name="Grigoriev I.V."/>
            <person name="Rokhsar D.S."/>
        </authorList>
    </citation>
    <scope>NUCLEOTIDE SEQUENCE</scope>
    <source>
        <strain evidence="3">I ESC-2004</strain>
    </source>
</reference>
<organism evidence="1">
    <name type="scientific">Capitella teleta</name>
    <name type="common">Polychaete worm</name>
    <dbReference type="NCBI Taxonomy" id="283909"/>
    <lineage>
        <taxon>Eukaryota</taxon>
        <taxon>Metazoa</taxon>
        <taxon>Spiralia</taxon>
        <taxon>Lophotrochozoa</taxon>
        <taxon>Annelida</taxon>
        <taxon>Polychaeta</taxon>
        <taxon>Sedentaria</taxon>
        <taxon>Scolecida</taxon>
        <taxon>Capitellidae</taxon>
        <taxon>Capitella</taxon>
    </lineage>
</organism>
<keyword evidence="3" id="KW-1185">Reference proteome</keyword>
<sequence>MKQVSSNYYPLAYIDFSATLIQCLNPTAACLFWDTLLDYNVLFNHMGLTVNEDLLLESVDCVLSHPENKFHSRDRDKLVAMDQLMQRQLDFRKRELLYHCTTPKKLRGTYEKGQHQMILDDIIPESEVPDREKAWIDP</sequence>
<protein>
    <submittedName>
        <fullName evidence="1 2">Uncharacterized protein</fullName>
    </submittedName>
</protein>
<dbReference type="EMBL" id="AMQN01037011">
    <property type="status" value="NOT_ANNOTATED_CDS"/>
    <property type="molecule type" value="Genomic_DNA"/>
</dbReference>
<dbReference type="EMBL" id="KB293297">
    <property type="protein sequence ID" value="ELU16168.1"/>
    <property type="molecule type" value="Genomic_DNA"/>
</dbReference>
<dbReference type="EMBL" id="AMQN01037010">
    <property type="status" value="NOT_ANNOTATED_CDS"/>
    <property type="molecule type" value="Genomic_DNA"/>
</dbReference>
<feature type="non-terminal residue" evidence="1">
    <location>
        <position position="138"/>
    </location>
</feature>
<evidence type="ECO:0000313" key="1">
    <source>
        <dbReference type="EMBL" id="ELU16168.1"/>
    </source>
</evidence>
<reference evidence="2" key="3">
    <citation type="submission" date="2015-06" db="UniProtKB">
        <authorList>
            <consortium name="EnsemblMetazoa"/>
        </authorList>
    </citation>
    <scope>IDENTIFICATION</scope>
</reference>
<reference evidence="1 3" key="2">
    <citation type="journal article" date="2013" name="Nature">
        <title>Insights into bilaterian evolution from three spiralian genomes.</title>
        <authorList>
            <person name="Simakov O."/>
            <person name="Marletaz F."/>
            <person name="Cho S.J."/>
            <person name="Edsinger-Gonzales E."/>
            <person name="Havlak P."/>
            <person name="Hellsten U."/>
            <person name="Kuo D.H."/>
            <person name="Larsson T."/>
            <person name="Lv J."/>
            <person name="Arendt D."/>
            <person name="Savage R."/>
            <person name="Osoegawa K."/>
            <person name="de Jong P."/>
            <person name="Grimwood J."/>
            <person name="Chapman J.A."/>
            <person name="Shapiro H."/>
            <person name="Aerts A."/>
            <person name="Otillar R.P."/>
            <person name="Terry A.Y."/>
            <person name="Boore J.L."/>
            <person name="Grigoriev I.V."/>
            <person name="Lindberg D.R."/>
            <person name="Seaver E.C."/>
            <person name="Weisblat D.A."/>
            <person name="Putnam N.H."/>
            <person name="Rokhsar D.S."/>
        </authorList>
    </citation>
    <scope>NUCLEOTIDE SEQUENCE</scope>
    <source>
        <strain evidence="1 3">I ESC-2004</strain>
    </source>
</reference>
<dbReference type="HOGENOM" id="CLU_1860170_0_0_1"/>
<evidence type="ECO:0000313" key="3">
    <source>
        <dbReference type="Proteomes" id="UP000014760"/>
    </source>
</evidence>
<dbReference type="EnsemblMetazoa" id="CapteT216408">
    <property type="protein sequence ID" value="CapteP216408"/>
    <property type="gene ID" value="CapteG216408"/>
</dbReference>
<gene>
    <name evidence="1" type="ORF">CAPTEDRAFT_216408</name>
</gene>
<dbReference type="AlphaFoldDB" id="R7VBI9"/>
<name>R7VBI9_CAPTE</name>
<dbReference type="Proteomes" id="UP000014760">
    <property type="component" value="Unassembled WGS sequence"/>
</dbReference>
<accession>R7VBI9</accession>